<dbReference type="InterPro" id="IPR029760">
    <property type="entry name" value="GPX_CS"/>
</dbReference>
<dbReference type="PRINTS" id="PR01011">
    <property type="entry name" value="GLUTPROXDASE"/>
</dbReference>
<evidence type="ECO:0000256" key="2">
    <source>
        <dbReference type="ARBA" id="ARBA00022559"/>
    </source>
</evidence>
<gene>
    <name evidence="5" type="ORF">SO694_00035145</name>
</gene>
<evidence type="ECO:0000256" key="3">
    <source>
        <dbReference type="ARBA" id="ARBA00023002"/>
    </source>
</evidence>
<evidence type="ECO:0000313" key="5">
    <source>
        <dbReference type="EMBL" id="KAK7232609.1"/>
    </source>
</evidence>
<dbReference type="PANTHER" id="PTHR11592">
    <property type="entry name" value="GLUTATHIONE PEROXIDASE"/>
    <property type="match status" value="1"/>
</dbReference>
<evidence type="ECO:0000256" key="4">
    <source>
        <dbReference type="RuleBase" id="RU000499"/>
    </source>
</evidence>
<keyword evidence="3 4" id="KW-0560">Oxidoreductase</keyword>
<reference evidence="5 6" key="1">
    <citation type="submission" date="2024-03" db="EMBL/GenBank/DDBJ databases">
        <title>Aureococcus anophagefferens CCMP1851 and Kratosvirus quantuckense: Draft genome of a second virus-susceptible host strain in the model system.</title>
        <authorList>
            <person name="Chase E."/>
            <person name="Truchon A.R."/>
            <person name="Schepens W."/>
            <person name="Wilhelm S.W."/>
        </authorList>
    </citation>
    <scope>NUCLEOTIDE SEQUENCE [LARGE SCALE GENOMIC DNA]</scope>
    <source>
        <strain evidence="5 6">CCMP1851</strain>
    </source>
</reference>
<proteinExistence type="inferred from homology"/>
<evidence type="ECO:0000313" key="6">
    <source>
        <dbReference type="Proteomes" id="UP001363151"/>
    </source>
</evidence>
<dbReference type="SUPFAM" id="SSF52833">
    <property type="entry name" value="Thioredoxin-like"/>
    <property type="match status" value="1"/>
</dbReference>
<dbReference type="Proteomes" id="UP001363151">
    <property type="component" value="Unassembled WGS sequence"/>
</dbReference>
<keyword evidence="2 4" id="KW-0575">Peroxidase</keyword>
<dbReference type="GO" id="GO:0004601">
    <property type="term" value="F:peroxidase activity"/>
    <property type="evidence" value="ECO:0007669"/>
    <property type="project" value="UniProtKB-KW"/>
</dbReference>
<comment type="caution">
    <text evidence="5">The sequence shown here is derived from an EMBL/GenBank/DDBJ whole genome shotgun (WGS) entry which is preliminary data.</text>
</comment>
<keyword evidence="6" id="KW-1185">Reference proteome</keyword>
<organism evidence="5 6">
    <name type="scientific">Aureococcus anophagefferens</name>
    <name type="common">Harmful bloom alga</name>
    <dbReference type="NCBI Taxonomy" id="44056"/>
    <lineage>
        <taxon>Eukaryota</taxon>
        <taxon>Sar</taxon>
        <taxon>Stramenopiles</taxon>
        <taxon>Ochrophyta</taxon>
        <taxon>Pelagophyceae</taxon>
        <taxon>Pelagomonadales</taxon>
        <taxon>Pelagomonadaceae</taxon>
        <taxon>Aureococcus</taxon>
    </lineage>
</organism>
<dbReference type="EMBL" id="JBBJCI010000367">
    <property type="protein sequence ID" value="KAK7232609.1"/>
    <property type="molecule type" value="Genomic_DNA"/>
</dbReference>
<dbReference type="InterPro" id="IPR000889">
    <property type="entry name" value="Glutathione_peroxidase"/>
</dbReference>
<dbReference type="Gene3D" id="3.40.30.10">
    <property type="entry name" value="Glutaredoxin"/>
    <property type="match status" value="1"/>
</dbReference>
<dbReference type="PROSITE" id="PS00763">
    <property type="entry name" value="GLUTATHIONE_PEROXID_2"/>
    <property type="match status" value="1"/>
</dbReference>
<dbReference type="PROSITE" id="PS51355">
    <property type="entry name" value="GLUTATHIONE_PEROXID_3"/>
    <property type="match status" value="1"/>
</dbReference>
<accession>A0ABR1FKP2</accession>
<evidence type="ECO:0000256" key="1">
    <source>
        <dbReference type="ARBA" id="ARBA00006926"/>
    </source>
</evidence>
<comment type="similarity">
    <text evidence="1 4">Belongs to the glutathione peroxidase family.</text>
</comment>
<name>A0ABR1FKP2_AURAN</name>
<dbReference type="InterPro" id="IPR036249">
    <property type="entry name" value="Thioredoxin-like_sf"/>
</dbReference>
<protein>
    <recommendedName>
        <fullName evidence="4">Glutathione peroxidase</fullName>
    </recommendedName>
</protein>
<dbReference type="PANTHER" id="PTHR11592:SF78">
    <property type="entry name" value="GLUTATHIONE PEROXIDASE"/>
    <property type="match status" value="1"/>
</dbReference>
<dbReference type="Pfam" id="PF00255">
    <property type="entry name" value="GSHPx"/>
    <property type="match status" value="1"/>
</dbReference>
<sequence length="149" mass="16230">MIARPEISRNQWKTTEIGAFEVGNFAPFSCPGKTAAHYSQMVELHDELGNEGLEILAFPCNQFGNQEPATCEVVAEFAKSAYGADFTMMEKVAVHGPRAHPVYNFLRATTGATPSWNFGVYFVVSRSGEVKAYPDVAPAQLAGVLRGEL</sequence>